<feature type="domain" description="Calcineurin-like phosphoesterase" evidence="4">
    <location>
        <begin position="97"/>
        <end position="272"/>
    </location>
</feature>
<dbReference type="InterPro" id="IPR004843">
    <property type="entry name" value="Calcineurin-like_PHP"/>
</dbReference>
<dbReference type="InterPro" id="IPR006311">
    <property type="entry name" value="TAT_signal"/>
</dbReference>
<dbReference type="PANTHER" id="PTHR43143">
    <property type="entry name" value="METALLOPHOSPHOESTERASE, CALCINEURIN SUPERFAMILY"/>
    <property type="match status" value="1"/>
</dbReference>
<keyword evidence="2" id="KW-1133">Transmembrane helix</keyword>
<name>A0A2T0VH96_9MICO</name>
<evidence type="ECO:0000259" key="4">
    <source>
        <dbReference type="Pfam" id="PF00149"/>
    </source>
</evidence>
<accession>A0A2T0VH96</accession>
<comment type="caution">
    <text evidence="5">The sequence shown here is derived from an EMBL/GenBank/DDBJ whole genome shotgun (WGS) entry which is preliminary data.</text>
</comment>
<dbReference type="Gene3D" id="3.60.21.10">
    <property type="match status" value="1"/>
</dbReference>
<evidence type="ECO:0000256" key="3">
    <source>
        <dbReference type="SAM" id="SignalP"/>
    </source>
</evidence>
<keyword evidence="2" id="KW-0812">Transmembrane</keyword>
<dbReference type="RefSeq" id="WP_181243234.1">
    <property type="nucleotide sequence ID" value="NZ_PVTL01000002.1"/>
</dbReference>
<evidence type="ECO:0000313" key="6">
    <source>
        <dbReference type="Proteomes" id="UP000237983"/>
    </source>
</evidence>
<protein>
    <submittedName>
        <fullName evidence="5">Calcineurin-like phosphoesterase family protein</fullName>
    </submittedName>
</protein>
<proteinExistence type="predicted"/>
<dbReference type="InterPro" id="IPR051918">
    <property type="entry name" value="STPP_CPPED1"/>
</dbReference>
<keyword evidence="6" id="KW-1185">Reference proteome</keyword>
<keyword evidence="3" id="KW-0732">Signal</keyword>
<dbReference type="InterPro" id="IPR013320">
    <property type="entry name" value="ConA-like_dom_sf"/>
</dbReference>
<feature type="signal peptide" evidence="3">
    <location>
        <begin position="1"/>
        <end position="36"/>
    </location>
</feature>
<reference evidence="5 6" key="1">
    <citation type="submission" date="2018-03" db="EMBL/GenBank/DDBJ databases">
        <title>Genomic Encyclopedia of Type Strains, Phase III (KMG-III): the genomes of soil and plant-associated and newly described type strains.</title>
        <authorList>
            <person name="Whitman W."/>
        </authorList>
    </citation>
    <scope>NUCLEOTIDE SEQUENCE [LARGE SCALE GENOMIC DNA]</scope>
    <source>
        <strain evidence="5 6">CGMCC 1.12484</strain>
    </source>
</reference>
<dbReference type="Pfam" id="PF00149">
    <property type="entry name" value="Metallophos"/>
    <property type="match status" value="1"/>
</dbReference>
<dbReference type="EMBL" id="PVTL01000002">
    <property type="protein sequence ID" value="PRY69582.1"/>
    <property type="molecule type" value="Genomic_DNA"/>
</dbReference>
<gene>
    <name evidence="5" type="ORF">B0I08_102258</name>
</gene>
<organism evidence="5 6">
    <name type="scientific">Glaciihabitans tibetensis</name>
    <dbReference type="NCBI Taxonomy" id="1266600"/>
    <lineage>
        <taxon>Bacteria</taxon>
        <taxon>Bacillati</taxon>
        <taxon>Actinomycetota</taxon>
        <taxon>Actinomycetes</taxon>
        <taxon>Micrococcales</taxon>
        <taxon>Microbacteriaceae</taxon>
        <taxon>Glaciihabitans</taxon>
    </lineage>
</organism>
<evidence type="ECO:0000313" key="5">
    <source>
        <dbReference type="EMBL" id="PRY69582.1"/>
    </source>
</evidence>
<dbReference type="SUPFAM" id="SSF56300">
    <property type="entry name" value="Metallo-dependent phosphatases"/>
    <property type="match status" value="1"/>
</dbReference>
<sequence>MKSHTPRRTLRRALAASVCAAVAVGLATAGMSVASAEPVEPTPAPEQGSSFTLPVIPDTQFYSRYSASQFYPKYGTNPFEVQTKWIVEHQDELNMPFAVHVGDVVDQQGVAGEWEAADKAMDMLTAGGVPYSVIPGNHDVSDMNARSSTGISANYRAKFGASAMAAQATATGSTLLGTFQDGLSSAYLFEAEGHTWMSLAIAWNASDDTFAWAQGILNEHKNVPVVLSSHAIINIAEDQASPASWWWGDVLWDQLIRKNDQIMLTVNGHFHGSTQRTLTNDFGNPVHQILTDYQMSADGGNGIMTLFEFDLTNQKIDVESVSPWVTVKDADSLASSDTPVLTGPNQSFSFAFDFDGRFGWTTDTTQEDNGDLSEKAKEIVSKGWVGNGAGDVRVAAGASNDYVKVDGTVAHWRFGAVEEGVVDETTVIPDVAGDSPMYRNAIDTTDQPDELEDVNVTHENVAHYSADVGAVCFTDATRNATGLDRMSYITTEYGAPATFADLNAADGYTVETFLQLDANWTETANRWSAALTRGGSREWAGINDTSDSGAGVSWLGISNLREYQYSAATSDTGESYTLWSGEIMQSAWHHVAIVNNPVADTAIMYVDGVAVLRNASSVGGMMASDFMPWIIGASTWNSEVEHGWNGCVGETRIVDHALASSEFLYNRVDIDAAGANFAVTSDLGSVLAPDAEVASFSGKGFAGASVRVEQDGVLLGKTDVSAAGIWTVELTTPLAGSGAYDLSFVQSIGSRDGRALEAVVVIGESTAWTPTEDDLTPALEGTIDVTPNPFVAGDELTISVPAGHEGETGYVFAFSAPTALGTATIAADSTMRVTTPTSLAAGEYRIAVYSATGAVLGWQRVTAEAAAADGTPGTPADPATPGSGPALDGEGTPISSSAAAGTPAALAVTGVSVIGSLIVALGALVVGGVLRARQARRASRAS</sequence>
<dbReference type="Gene3D" id="2.60.120.200">
    <property type="match status" value="1"/>
</dbReference>
<evidence type="ECO:0000256" key="2">
    <source>
        <dbReference type="SAM" id="Phobius"/>
    </source>
</evidence>
<dbReference type="PROSITE" id="PS51318">
    <property type="entry name" value="TAT"/>
    <property type="match status" value="1"/>
</dbReference>
<feature type="transmembrane region" description="Helical" evidence="2">
    <location>
        <begin position="904"/>
        <end position="930"/>
    </location>
</feature>
<dbReference type="AlphaFoldDB" id="A0A2T0VH96"/>
<dbReference type="Proteomes" id="UP000237983">
    <property type="component" value="Unassembled WGS sequence"/>
</dbReference>
<dbReference type="PANTHER" id="PTHR43143:SF5">
    <property type="entry name" value="SECRETED PROTEIN"/>
    <property type="match status" value="1"/>
</dbReference>
<feature type="chain" id="PRO_5015784816" evidence="3">
    <location>
        <begin position="37"/>
        <end position="942"/>
    </location>
</feature>
<evidence type="ECO:0000256" key="1">
    <source>
        <dbReference type="SAM" id="MobiDB-lite"/>
    </source>
</evidence>
<dbReference type="GO" id="GO:0016787">
    <property type="term" value="F:hydrolase activity"/>
    <property type="evidence" value="ECO:0007669"/>
    <property type="project" value="InterPro"/>
</dbReference>
<dbReference type="InterPro" id="IPR029052">
    <property type="entry name" value="Metallo-depent_PP-like"/>
</dbReference>
<feature type="region of interest" description="Disordered" evidence="1">
    <location>
        <begin position="866"/>
        <end position="895"/>
    </location>
</feature>
<dbReference type="SUPFAM" id="SSF49899">
    <property type="entry name" value="Concanavalin A-like lectins/glucanases"/>
    <property type="match status" value="1"/>
</dbReference>
<keyword evidence="2" id="KW-0472">Membrane</keyword>